<sequence>MSHTPLRRLVIHHDAADDNKENIPPSFSTRRTLKHATSATLAADFKSWRDGHEHEPHHGAHHSPLKTVYTTLSKSGSRMPLREIFVSSPATPENAFVEYYIPDTSLVESPIPESPVPRSMRSLSSSSAGLCKPIANRDSRSTATINPNKETLAHKSTRNGTSLQRPAPSTTARRNRPALAPKVHLTSSSLEVAAKSTSTLVLDKKSGAGAGMRSLPETTSAKPKPKSKLAQAGTKSSSGMVLLR</sequence>
<proteinExistence type="predicted"/>
<dbReference type="OrthoDB" id="10488277at2759"/>
<feature type="compositionally biased region" description="Polar residues" evidence="1">
    <location>
        <begin position="233"/>
        <end position="244"/>
    </location>
</feature>
<evidence type="ECO:0000313" key="3">
    <source>
        <dbReference type="Proteomes" id="UP000094385"/>
    </source>
</evidence>
<feature type="region of interest" description="Disordered" evidence="1">
    <location>
        <begin position="195"/>
        <end position="244"/>
    </location>
</feature>
<protein>
    <submittedName>
        <fullName evidence="2">Uncharacterized protein</fullName>
    </submittedName>
</protein>
<dbReference type="AlphaFoldDB" id="A0A1E3Q665"/>
<dbReference type="Proteomes" id="UP000094385">
    <property type="component" value="Unassembled WGS sequence"/>
</dbReference>
<accession>A0A1E3Q665</accession>
<feature type="compositionally biased region" description="Polar residues" evidence="1">
    <location>
        <begin position="158"/>
        <end position="172"/>
    </location>
</feature>
<name>A0A1E3Q665_LIPST</name>
<feature type="region of interest" description="Disordered" evidence="1">
    <location>
        <begin position="111"/>
        <end position="180"/>
    </location>
</feature>
<feature type="compositionally biased region" description="Low complexity" evidence="1">
    <location>
        <begin position="116"/>
        <end position="127"/>
    </location>
</feature>
<reference evidence="2 3" key="1">
    <citation type="journal article" date="2016" name="Proc. Natl. Acad. Sci. U.S.A.">
        <title>Comparative genomics of biotechnologically important yeasts.</title>
        <authorList>
            <person name="Riley R."/>
            <person name="Haridas S."/>
            <person name="Wolfe K.H."/>
            <person name="Lopes M.R."/>
            <person name="Hittinger C.T."/>
            <person name="Goeker M."/>
            <person name="Salamov A.A."/>
            <person name="Wisecaver J.H."/>
            <person name="Long T.M."/>
            <person name="Calvey C.H."/>
            <person name="Aerts A.L."/>
            <person name="Barry K.W."/>
            <person name="Choi C."/>
            <person name="Clum A."/>
            <person name="Coughlan A.Y."/>
            <person name="Deshpande S."/>
            <person name="Douglass A.P."/>
            <person name="Hanson S.J."/>
            <person name="Klenk H.-P."/>
            <person name="LaButti K.M."/>
            <person name="Lapidus A."/>
            <person name="Lindquist E.A."/>
            <person name="Lipzen A.M."/>
            <person name="Meier-Kolthoff J.P."/>
            <person name="Ohm R.A."/>
            <person name="Otillar R.P."/>
            <person name="Pangilinan J.L."/>
            <person name="Peng Y."/>
            <person name="Rokas A."/>
            <person name="Rosa C.A."/>
            <person name="Scheuner C."/>
            <person name="Sibirny A.A."/>
            <person name="Slot J.C."/>
            <person name="Stielow J.B."/>
            <person name="Sun H."/>
            <person name="Kurtzman C.P."/>
            <person name="Blackwell M."/>
            <person name="Grigoriev I.V."/>
            <person name="Jeffries T.W."/>
        </authorList>
    </citation>
    <scope>NUCLEOTIDE SEQUENCE [LARGE SCALE GENOMIC DNA]</scope>
    <source>
        <strain evidence="2 3">NRRL Y-11557</strain>
    </source>
</reference>
<organism evidence="2 3">
    <name type="scientific">Lipomyces starkeyi NRRL Y-11557</name>
    <dbReference type="NCBI Taxonomy" id="675824"/>
    <lineage>
        <taxon>Eukaryota</taxon>
        <taxon>Fungi</taxon>
        <taxon>Dikarya</taxon>
        <taxon>Ascomycota</taxon>
        <taxon>Saccharomycotina</taxon>
        <taxon>Lipomycetes</taxon>
        <taxon>Lipomycetales</taxon>
        <taxon>Lipomycetaceae</taxon>
        <taxon>Lipomyces</taxon>
    </lineage>
</organism>
<evidence type="ECO:0000313" key="2">
    <source>
        <dbReference type="EMBL" id="ODQ73195.1"/>
    </source>
</evidence>
<keyword evidence="3" id="KW-1185">Reference proteome</keyword>
<gene>
    <name evidence="2" type="ORF">LIPSTDRAFT_27726</name>
</gene>
<evidence type="ECO:0000256" key="1">
    <source>
        <dbReference type="SAM" id="MobiDB-lite"/>
    </source>
</evidence>
<dbReference type="EMBL" id="KV454294">
    <property type="protein sequence ID" value="ODQ73195.1"/>
    <property type="molecule type" value="Genomic_DNA"/>
</dbReference>